<dbReference type="Pfam" id="PF18014">
    <property type="entry name" value="Acetyltransf_18"/>
    <property type="match status" value="1"/>
</dbReference>
<keyword evidence="1 4" id="KW-0808">Transferase</keyword>
<dbReference type="SUPFAM" id="SSF55729">
    <property type="entry name" value="Acyl-CoA N-acyltransferases (Nat)"/>
    <property type="match status" value="1"/>
</dbReference>
<dbReference type="InterPro" id="IPR041496">
    <property type="entry name" value="YitH/HolE_GNAT"/>
</dbReference>
<dbReference type="CDD" id="cd04301">
    <property type="entry name" value="NAT_SF"/>
    <property type="match status" value="1"/>
</dbReference>
<keyword evidence="2 4" id="KW-0012">Acyltransferase</keyword>
<dbReference type="EC" id="2.3.1.-" evidence="4"/>
<dbReference type="Gene3D" id="3.40.630.90">
    <property type="match status" value="1"/>
</dbReference>
<keyword evidence="5" id="KW-1185">Reference proteome</keyword>
<gene>
    <name evidence="4" type="ORF">ACFL2Z_04470</name>
</gene>
<dbReference type="InterPro" id="IPR000182">
    <property type="entry name" value="GNAT_dom"/>
</dbReference>
<organism evidence="4 5">
    <name type="scientific">Eiseniibacteriota bacterium</name>
    <dbReference type="NCBI Taxonomy" id="2212470"/>
    <lineage>
        <taxon>Bacteria</taxon>
        <taxon>Candidatus Eiseniibacteriota</taxon>
    </lineage>
</organism>
<dbReference type="GO" id="GO:0016746">
    <property type="term" value="F:acyltransferase activity"/>
    <property type="evidence" value="ECO:0007669"/>
    <property type="project" value="UniProtKB-KW"/>
</dbReference>
<dbReference type="InterPro" id="IPR016181">
    <property type="entry name" value="Acyl_CoA_acyltransferase"/>
</dbReference>
<dbReference type="Proteomes" id="UP001594288">
    <property type="component" value="Unassembled WGS sequence"/>
</dbReference>
<evidence type="ECO:0000313" key="5">
    <source>
        <dbReference type="Proteomes" id="UP001594288"/>
    </source>
</evidence>
<sequence>MNRNRKERVAIRTADETMLREGSRIFVLALGHDDPTAEDRLFAMSKLLADGGCGHFIGAELEGRMVGYGALVVYERLGWIAFMGTEPAHQGRGIGSRMLTELMDIARTRGIKSLRLEATNAGARLYMKHGFTEEYPGRRLEIPARCAPPGEPASPVRLAEELQDWCLTMDRRAFGEDRSKLLNLVLKDGGKLLLAGEDGFGLLHGRKLGPLVATGLEAARSILWRAGELGARVIYVPLHPVMPASFVDELQNPESEGCCMRMILGEPVDDEPGLVYAAHSAATG</sequence>
<comment type="caution">
    <text evidence="4">The sequence shown here is derived from an EMBL/GenBank/DDBJ whole genome shotgun (WGS) entry which is preliminary data.</text>
</comment>
<evidence type="ECO:0000259" key="3">
    <source>
        <dbReference type="PROSITE" id="PS51186"/>
    </source>
</evidence>
<dbReference type="PANTHER" id="PTHR43877">
    <property type="entry name" value="AMINOALKYLPHOSPHONATE N-ACETYLTRANSFERASE-RELATED-RELATED"/>
    <property type="match status" value="1"/>
</dbReference>
<dbReference type="Pfam" id="PF00583">
    <property type="entry name" value="Acetyltransf_1"/>
    <property type="match status" value="1"/>
</dbReference>
<accession>A0ABV6YPZ8</accession>
<evidence type="ECO:0000256" key="2">
    <source>
        <dbReference type="ARBA" id="ARBA00023315"/>
    </source>
</evidence>
<evidence type="ECO:0000313" key="4">
    <source>
        <dbReference type="EMBL" id="MFC1800148.1"/>
    </source>
</evidence>
<feature type="domain" description="N-acetyltransferase" evidence="3">
    <location>
        <begin position="9"/>
        <end position="149"/>
    </location>
</feature>
<dbReference type="InterPro" id="IPR050832">
    <property type="entry name" value="Bact_Acetyltransf"/>
</dbReference>
<proteinExistence type="predicted"/>
<reference evidence="4 5" key="1">
    <citation type="submission" date="2024-09" db="EMBL/GenBank/DDBJ databases">
        <authorList>
            <person name="D'Angelo T."/>
        </authorList>
    </citation>
    <scope>NUCLEOTIDE SEQUENCE [LARGE SCALE GENOMIC DNA]</scope>
    <source>
        <strain evidence="4">SAG AM-311-F02</strain>
    </source>
</reference>
<dbReference type="PROSITE" id="PS51186">
    <property type="entry name" value="GNAT"/>
    <property type="match status" value="1"/>
</dbReference>
<dbReference type="EMBL" id="JBHPEI010000074">
    <property type="protein sequence ID" value="MFC1800148.1"/>
    <property type="molecule type" value="Genomic_DNA"/>
</dbReference>
<protein>
    <submittedName>
        <fullName evidence="4">GNAT family N-acetyltransferase</fullName>
        <ecNumber evidence="4">2.3.1.-</ecNumber>
    </submittedName>
</protein>
<dbReference type="PANTHER" id="PTHR43877:SF2">
    <property type="entry name" value="AMINOALKYLPHOSPHONATE N-ACETYLTRANSFERASE-RELATED"/>
    <property type="match status" value="1"/>
</dbReference>
<name>A0ABV6YPZ8_UNCEI</name>
<dbReference type="Gene3D" id="3.40.630.30">
    <property type="match status" value="1"/>
</dbReference>
<evidence type="ECO:0000256" key="1">
    <source>
        <dbReference type="ARBA" id="ARBA00022679"/>
    </source>
</evidence>